<reference evidence="2 3" key="1">
    <citation type="journal article" date="2019" name="ACS Chem. Biol.">
        <title>Identification and Mobilization of a Cryptic Antibiotic Biosynthesis Gene Locus from a Human-Pathogenic Nocardia Isolate.</title>
        <authorList>
            <person name="Herisse M."/>
            <person name="Ishida K."/>
            <person name="Porter J.L."/>
            <person name="Howden B."/>
            <person name="Hertweck C."/>
            <person name="Stinear T.P."/>
            <person name="Pidot S.J."/>
        </authorList>
    </citation>
    <scope>NUCLEOTIDE SEQUENCE [LARGE SCALE GENOMIC DNA]</scope>
    <source>
        <strain evidence="2 3">AUSMDU00012717</strain>
    </source>
</reference>
<dbReference type="KEGG" id="nah:F5544_36660"/>
<evidence type="ECO:0000313" key="3">
    <source>
        <dbReference type="Proteomes" id="UP000503540"/>
    </source>
</evidence>
<proteinExistence type="predicted"/>
<dbReference type="Pfam" id="PF21780">
    <property type="entry name" value="DUF6875"/>
    <property type="match status" value="1"/>
</dbReference>
<name>A0A6G9YPW7_9NOCA</name>
<dbReference type="EMBL" id="CP046172">
    <property type="protein sequence ID" value="QIS15160.1"/>
    <property type="molecule type" value="Genomic_DNA"/>
</dbReference>
<organism evidence="2 3">
    <name type="scientific">Nocardia arthritidis</name>
    <dbReference type="NCBI Taxonomy" id="228602"/>
    <lineage>
        <taxon>Bacteria</taxon>
        <taxon>Bacillati</taxon>
        <taxon>Actinomycetota</taxon>
        <taxon>Actinomycetes</taxon>
        <taxon>Mycobacteriales</taxon>
        <taxon>Nocardiaceae</taxon>
        <taxon>Nocardia</taxon>
    </lineage>
</organism>
<evidence type="ECO:0000313" key="2">
    <source>
        <dbReference type="EMBL" id="QIS15160.1"/>
    </source>
</evidence>
<gene>
    <name evidence="2" type="ORF">F5544_36660</name>
</gene>
<dbReference type="RefSeq" id="WP_167477457.1">
    <property type="nucleotide sequence ID" value="NZ_CP046172.1"/>
</dbReference>
<accession>A0A6G9YPW7</accession>
<protein>
    <recommendedName>
        <fullName evidence="1">DUF6875 domain-containing protein</fullName>
    </recommendedName>
</protein>
<sequence>MVNSRNMFPSVGTRTGLEWRDIWDHGHPEVAGLTAWIDGYLTRPHPDLGRDGPVCPFVRQSIKRHTLWAAVVPGGDELTVPRMTDAVDDAIEIYRAMRAADPDPRLCSLTLFPGLTRLHLVDSVHAARKSGVVEQGLMLGQFYPGCAVPGLWNKDFHPLDAPVPMLVIRKMMNTDFPFLVGRSEWLYAYLSSIAPELPRNLRRTIAERMRVDGPAADAITDLRVHAPGEHAR</sequence>
<feature type="domain" description="DUF6875" evidence="1">
    <location>
        <begin position="33"/>
        <end position="202"/>
    </location>
</feature>
<keyword evidence="3" id="KW-1185">Reference proteome</keyword>
<evidence type="ECO:0000259" key="1">
    <source>
        <dbReference type="Pfam" id="PF21780"/>
    </source>
</evidence>
<dbReference type="AlphaFoldDB" id="A0A6G9YPW7"/>
<dbReference type="Proteomes" id="UP000503540">
    <property type="component" value="Chromosome"/>
</dbReference>
<dbReference type="InterPro" id="IPR049240">
    <property type="entry name" value="DUF6875"/>
</dbReference>